<reference evidence="1 2" key="1">
    <citation type="journal article" date="2017" name="ISME J.">
        <title>Potential for microbial H2 and metal transformations associated with novel bacteria and archaea in deep terrestrial subsurface sediments.</title>
        <authorList>
            <person name="Hernsdorf A.W."/>
            <person name="Amano Y."/>
            <person name="Miyakawa K."/>
            <person name="Ise K."/>
            <person name="Suzuki Y."/>
            <person name="Anantharaman K."/>
            <person name="Probst A."/>
            <person name="Burstein D."/>
            <person name="Thomas B.C."/>
            <person name="Banfield J.F."/>
        </authorList>
    </citation>
    <scope>NUCLEOTIDE SEQUENCE [LARGE SCALE GENOMIC DNA]</scope>
    <source>
        <strain evidence="1">HGW-Actinobacteria-3</strain>
    </source>
</reference>
<dbReference type="Proteomes" id="UP000233654">
    <property type="component" value="Unassembled WGS sequence"/>
</dbReference>
<dbReference type="AlphaFoldDB" id="A0A2N3G1L1"/>
<sequence length="188" mass="19770">MTTNYGDGPAGWGEVCTDNQYKTCYTFNAGAAAPSTWSNTDGNGNNITFNDHVNADQTYVSVDDVQVNDTSYPGWPAADFPGTALDLGYLDGAGAPVPNSGAQVCVTFTLHSTESSETRDTVDFSGLTIPGYPAACGGDEDYDQGVVINFAKSYVAVNTSTSPKVIDACEAKQFTIAIVRGKAVHHCD</sequence>
<dbReference type="EMBL" id="PHEX01000126">
    <property type="protein sequence ID" value="PKQ26623.1"/>
    <property type="molecule type" value="Genomic_DNA"/>
</dbReference>
<proteinExistence type="predicted"/>
<gene>
    <name evidence="1" type="ORF">CVT63_08375</name>
</gene>
<evidence type="ECO:0000313" key="1">
    <source>
        <dbReference type="EMBL" id="PKQ26623.1"/>
    </source>
</evidence>
<protein>
    <submittedName>
        <fullName evidence="1">Uncharacterized protein</fullName>
    </submittedName>
</protein>
<evidence type="ECO:0000313" key="2">
    <source>
        <dbReference type="Proteomes" id="UP000233654"/>
    </source>
</evidence>
<organism evidence="1 2">
    <name type="scientific">Candidatus Anoxymicrobium japonicum</name>
    <dbReference type="NCBI Taxonomy" id="2013648"/>
    <lineage>
        <taxon>Bacteria</taxon>
        <taxon>Bacillati</taxon>
        <taxon>Actinomycetota</taxon>
        <taxon>Candidatus Geothermincolia</taxon>
        <taxon>Candidatus Geothermincolales</taxon>
        <taxon>Candidatus Anoxymicrobiaceae</taxon>
        <taxon>Candidatus Anoxymicrobium</taxon>
    </lineage>
</organism>
<accession>A0A2N3G1L1</accession>
<name>A0A2N3G1L1_9ACTN</name>
<comment type="caution">
    <text evidence="1">The sequence shown here is derived from an EMBL/GenBank/DDBJ whole genome shotgun (WGS) entry which is preliminary data.</text>
</comment>